<protein>
    <submittedName>
        <fullName evidence="2">Uncharacterized protein</fullName>
    </submittedName>
</protein>
<keyword evidence="1" id="KW-1185">Reference proteome</keyword>
<dbReference type="WBParaSite" id="PEQ_0000556801-mRNA-1">
    <property type="protein sequence ID" value="PEQ_0000556801-mRNA-1"/>
    <property type="gene ID" value="PEQ_0000556801"/>
</dbReference>
<accession>A0A914RGE5</accession>
<evidence type="ECO:0000313" key="2">
    <source>
        <dbReference type="WBParaSite" id="PEQ_0000556801-mRNA-1"/>
    </source>
</evidence>
<sequence length="75" mass="9076">MRKFADNVRLSTEGKCAPTDMLRLHIELLKREADRERRALREWDCIMHDFEQRSQVLGLDRLRRILNSKPLHNYL</sequence>
<organism evidence="1 2">
    <name type="scientific">Parascaris equorum</name>
    <name type="common">Equine roundworm</name>
    <dbReference type="NCBI Taxonomy" id="6256"/>
    <lineage>
        <taxon>Eukaryota</taxon>
        <taxon>Metazoa</taxon>
        <taxon>Ecdysozoa</taxon>
        <taxon>Nematoda</taxon>
        <taxon>Chromadorea</taxon>
        <taxon>Rhabditida</taxon>
        <taxon>Spirurina</taxon>
        <taxon>Ascaridomorpha</taxon>
        <taxon>Ascaridoidea</taxon>
        <taxon>Ascarididae</taxon>
        <taxon>Parascaris</taxon>
    </lineage>
</organism>
<proteinExistence type="predicted"/>
<evidence type="ECO:0000313" key="1">
    <source>
        <dbReference type="Proteomes" id="UP000887564"/>
    </source>
</evidence>
<dbReference type="Proteomes" id="UP000887564">
    <property type="component" value="Unplaced"/>
</dbReference>
<dbReference type="AlphaFoldDB" id="A0A914RGE5"/>
<name>A0A914RGE5_PAREQ</name>
<reference evidence="2" key="1">
    <citation type="submission" date="2022-11" db="UniProtKB">
        <authorList>
            <consortium name="WormBaseParasite"/>
        </authorList>
    </citation>
    <scope>IDENTIFICATION</scope>
</reference>